<evidence type="ECO:0000256" key="2">
    <source>
        <dbReference type="ARBA" id="ARBA00004613"/>
    </source>
</evidence>
<sequence>MVNWKFNTILKNSILYFLVSEPTRLPNIGYLGGGYDIYKGNPREIGSVDPGFRLEPIFNLTLDGGITPDGRYILPKGVVAELCISCVIDFSTDYVKNIHDYRKELDKSISGSASSFFGKFSASRSYKDVYKKTEEQEKKFTMNEANCALYCMKGLTFLPRELSDDFKVAVELLSNNSDDPIYYEFINAFGTHYVHSMKMGTSTSAFIKAGIDVKNGEKNELAKKFESYSEKSHIHSTGASLPSTGEMKD</sequence>
<dbReference type="AlphaFoldDB" id="A0A9W4SWW2"/>
<evidence type="ECO:0000256" key="3">
    <source>
        <dbReference type="ARBA" id="ARBA00022525"/>
    </source>
</evidence>
<dbReference type="GO" id="GO:0005576">
    <property type="term" value="C:extracellular region"/>
    <property type="evidence" value="ECO:0007669"/>
    <property type="project" value="UniProtKB-SubCell"/>
</dbReference>
<dbReference type="Pfam" id="PF01823">
    <property type="entry name" value="MACPF"/>
    <property type="match status" value="1"/>
</dbReference>
<dbReference type="OrthoDB" id="1366754at2759"/>
<dbReference type="PROSITE" id="PS51412">
    <property type="entry name" value="MACPF_2"/>
    <property type="match status" value="1"/>
</dbReference>
<evidence type="ECO:0000256" key="1">
    <source>
        <dbReference type="ARBA" id="ARBA00004370"/>
    </source>
</evidence>
<proteinExistence type="predicted"/>
<evidence type="ECO:0000256" key="4">
    <source>
        <dbReference type="ARBA" id="ARBA00023136"/>
    </source>
</evidence>
<gene>
    <name evidence="8" type="ORF">FWILDA_LOCUS11277</name>
</gene>
<feature type="region of interest" description="Disordered" evidence="6">
    <location>
        <begin position="228"/>
        <end position="249"/>
    </location>
</feature>
<name>A0A9W4SWW2_9GLOM</name>
<dbReference type="PROSITE" id="PS00279">
    <property type="entry name" value="MACPF_1"/>
    <property type="match status" value="1"/>
</dbReference>
<dbReference type="InterPro" id="IPR020863">
    <property type="entry name" value="MACPF_CS"/>
</dbReference>
<evidence type="ECO:0000256" key="5">
    <source>
        <dbReference type="ARBA" id="ARBA00023157"/>
    </source>
</evidence>
<comment type="subcellular location">
    <subcellularLocation>
        <location evidence="1">Membrane</location>
    </subcellularLocation>
    <subcellularLocation>
        <location evidence="2">Secreted</location>
    </subcellularLocation>
</comment>
<dbReference type="GO" id="GO:0016020">
    <property type="term" value="C:membrane"/>
    <property type="evidence" value="ECO:0007669"/>
    <property type="project" value="UniProtKB-SubCell"/>
</dbReference>
<organism evidence="8 9">
    <name type="scientific">Funneliformis geosporum</name>
    <dbReference type="NCBI Taxonomy" id="1117311"/>
    <lineage>
        <taxon>Eukaryota</taxon>
        <taxon>Fungi</taxon>
        <taxon>Fungi incertae sedis</taxon>
        <taxon>Mucoromycota</taxon>
        <taxon>Glomeromycotina</taxon>
        <taxon>Glomeromycetes</taxon>
        <taxon>Glomerales</taxon>
        <taxon>Glomeraceae</taxon>
        <taxon>Funneliformis</taxon>
    </lineage>
</organism>
<evidence type="ECO:0000313" key="8">
    <source>
        <dbReference type="EMBL" id="CAI2183835.1"/>
    </source>
</evidence>
<accession>A0A9W4SWW2</accession>
<keyword evidence="3" id="KW-0964">Secreted</keyword>
<keyword evidence="4" id="KW-0472">Membrane</keyword>
<reference evidence="8" key="1">
    <citation type="submission" date="2022-08" db="EMBL/GenBank/DDBJ databases">
        <authorList>
            <person name="Kallberg Y."/>
            <person name="Tangrot J."/>
            <person name="Rosling A."/>
        </authorList>
    </citation>
    <scope>NUCLEOTIDE SEQUENCE</scope>
    <source>
        <strain evidence="8">Wild A</strain>
    </source>
</reference>
<evidence type="ECO:0000256" key="6">
    <source>
        <dbReference type="SAM" id="MobiDB-lite"/>
    </source>
</evidence>
<keyword evidence="5" id="KW-1015">Disulfide bond</keyword>
<protein>
    <submittedName>
        <fullName evidence="8">16501_t:CDS:1</fullName>
    </submittedName>
</protein>
<evidence type="ECO:0000259" key="7">
    <source>
        <dbReference type="PROSITE" id="PS51412"/>
    </source>
</evidence>
<comment type="caution">
    <text evidence="8">The sequence shown here is derived from an EMBL/GenBank/DDBJ whole genome shotgun (WGS) entry which is preliminary data.</text>
</comment>
<dbReference type="EMBL" id="CAMKVN010003142">
    <property type="protein sequence ID" value="CAI2183835.1"/>
    <property type="molecule type" value="Genomic_DNA"/>
</dbReference>
<dbReference type="InterPro" id="IPR020864">
    <property type="entry name" value="MACPF"/>
</dbReference>
<dbReference type="Proteomes" id="UP001153678">
    <property type="component" value="Unassembled WGS sequence"/>
</dbReference>
<evidence type="ECO:0000313" key="9">
    <source>
        <dbReference type="Proteomes" id="UP001153678"/>
    </source>
</evidence>
<keyword evidence="9" id="KW-1185">Reference proteome</keyword>
<feature type="domain" description="MACPF" evidence="7">
    <location>
        <begin position="14"/>
        <end position="249"/>
    </location>
</feature>